<sequence>MDKRSLVILPNPILRRISRPIEKIDSEIMNLIDNMFEVMYSAEGIGLAAVQIGVLYRVIVIDLQDCADNGGAMVLINPTILSRSDGFSVYQEGCLSIPDYRADVKRASFITVRYMDRNAQPNIIYADGLLATCLQHEIDHLNGVLFIDHISRLKRDMVINKFSKLAK</sequence>
<keyword evidence="2" id="KW-0378">Hydrolase</keyword>
<dbReference type="GO" id="GO:0006412">
    <property type="term" value="P:translation"/>
    <property type="evidence" value="ECO:0007669"/>
    <property type="project" value="UniProtKB-UniRule"/>
</dbReference>
<keyword evidence="2" id="KW-0408">Iron</keyword>
<dbReference type="Proteomes" id="UP000035503">
    <property type="component" value="Chromosome"/>
</dbReference>
<keyword evidence="4" id="KW-1185">Reference proteome</keyword>
<name>A0A0G3I1V8_LIBAF</name>
<dbReference type="Gene3D" id="3.90.45.10">
    <property type="entry name" value="Peptide deformylase"/>
    <property type="match status" value="1"/>
</dbReference>
<comment type="cofactor">
    <cofactor evidence="2">
        <name>Fe(2+)</name>
        <dbReference type="ChEBI" id="CHEBI:29033"/>
    </cofactor>
    <text evidence="2">Binds 1 Fe(2+) ion.</text>
</comment>
<dbReference type="EMBL" id="CP004021">
    <property type="protein sequence ID" value="AKK19866.1"/>
    <property type="molecule type" value="Genomic_DNA"/>
</dbReference>
<dbReference type="PANTHER" id="PTHR10458:SF22">
    <property type="entry name" value="PEPTIDE DEFORMYLASE"/>
    <property type="match status" value="1"/>
</dbReference>
<feature type="binding site" evidence="2">
    <location>
        <position position="94"/>
    </location>
    <ligand>
        <name>Fe cation</name>
        <dbReference type="ChEBI" id="CHEBI:24875"/>
    </ligand>
</feature>
<dbReference type="PANTHER" id="PTHR10458">
    <property type="entry name" value="PEPTIDE DEFORMYLASE"/>
    <property type="match status" value="1"/>
</dbReference>
<dbReference type="HAMAP" id="MF_00163">
    <property type="entry name" value="Pep_deformylase"/>
    <property type="match status" value="1"/>
</dbReference>
<dbReference type="CDD" id="cd00487">
    <property type="entry name" value="Pep_deformylase"/>
    <property type="match status" value="1"/>
</dbReference>
<proteinExistence type="inferred from homology"/>
<dbReference type="GO" id="GO:0046872">
    <property type="term" value="F:metal ion binding"/>
    <property type="evidence" value="ECO:0007669"/>
    <property type="project" value="UniProtKB-KW"/>
</dbReference>
<dbReference type="EC" id="3.5.1.88" evidence="2"/>
<feature type="binding site" evidence="2">
    <location>
        <position position="140"/>
    </location>
    <ligand>
        <name>Fe cation</name>
        <dbReference type="ChEBI" id="CHEBI:24875"/>
    </ligand>
</feature>
<organism evidence="3 4">
    <name type="scientific">Candidatus Liberibacter africanus PTSAPSY</name>
    <dbReference type="NCBI Taxonomy" id="1277257"/>
    <lineage>
        <taxon>Bacteria</taxon>
        <taxon>Pseudomonadati</taxon>
        <taxon>Pseudomonadota</taxon>
        <taxon>Alphaproteobacteria</taxon>
        <taxon>Hyphomicrobiales</taxon>
        <taxon>Rhizobiaceae</taxon>
        <taxon>Liberibacter</taxon>
    </lineage>
</organism>
<dbReference type="InterPro" id="IPR023635">
    <property type="entry name" value="Peptide_deformylase"/>
</dbReference>
<dbReference type="OrthoDB" id="9804313at2"/>
<feature type="binding site" evidence="2">
    <location>
        <position position="136"/>
    </location>
    <ligand>
        <name>Fe cation</name>
        <dbReference type="ChEBI" id="CHEBI:24875"/>
    </ligand>
</feature>
<dbReference type="PATRIC" id="fig|1277257.4.peg.255"/>
<dbReference type="AlphaFoldDB" id="A0A0G3I1V8"/>
<dbReference type="InterPro" id="IPR036821">
    <property type="entry name" value="Peptide_deformylase_sf"/>
</dbReference>
<dbReference type="Pfam" id="PF01327">
    <property type="entry name" value="Pep_deformylase"/>
    <property type="match status" value="1"/>
</dbReference>
<protein>
    <recommendedName>
        <fullName evidence="2">Peptide deformylase</fullName>
        <shortName evidence="2">PDF</shortName>
        <ecNumber evidence="2">3.5.1.88</ecNumber>
    </recommendedName>
    <alternativeName>
        <fullName evidence="2">Polypeptide deformylase</fullName>
    </alternativeName>
</protein>
<dbReference type="NCBIfam" id="NF001159">
    <property type="entry name" value="PRK00150.1-3"/>
    <property type="match status" value="1"/>
</dbReference>
<dbReference type="KEGG" id="lau:G293_01170"/>
<feature type="active site" evidence="2">
    <location>
        <position position="137"/>
    </location>
</feature>
<evidence type="ECO:0000313" key="3">
    <source>
        <dbReference type="EMBL" id="AKK19866.1"/>
    </source>
</evidence>
<dbReference type="NCBIfam" id="TIGR00079">
    <property type="entry name" value="pept_deformyl"/>
    <property type="match status" value="1"/>
</dbReference>
<reference evidence="3 4" key="1">
    <citation type="journal article" date="2015" name="Genome Announc.">
        <title>Complete Genome Sequence of 'Candidatus Liberibacter africanus,' a Bacterium Associated with Citrus Huanglongbing.</title>
        <authorList>
            <person name="Lin H."/>
            <person name="Pietersen G."/>
            <person name="Han C."/>
            <person name="Read D.A."/>
            <person name="Lou B."/>
            <person name="Gupta G."/>
            <person name="Civerolo E.L."/>
        </authorList>
    </citation>
    <scope>NUCLEOTIDE SEQUENCE [LARGE SCALE GENOMIC DNA]</scope>
    <source>
        <strain evidence="3 4">PTSAPSY</strain>
    </source>
</reference>
<accession>A0A0G3I1V8</accession>
<keyword evidence="2" id="KW-0648">Protein biosynthesis</keyword>
<comment type="function">
    <text evidence="2">Removes the formyl group from the N-terminal Met of newly synthesized proteins. Requires at least a dipeptide for an efficient rate of reaction. N-terminal L-methionine is a prerequisite for activity but the enzyme has broad specificity at other positions.</text>
</comment>
<evidence type="ECO:0000313" key="4">
    <source>
        <dbReference type="Proteomes" id="UP000035503"/>
    </source>
</evidence>
<comment type="similarity">
    <text evidence="1 2">Belongs to the polypeptide deformylase family.</text>
</comment>
<dbReference type="RefSeq" id="WP_047263934.1">
    <property type="nucleotide sequence ID" value="NZ_CP004021.1"/>
</dbReference>
<evidence type="ECO:0000256" key="2">
    <source>
        <dbReference type="HAMAP-Rule" id="MF_00163"/>
    </source>
</evidence>
<comment type="catalytic activity">
    <reaction evidence="2">
        <text>N-terminal N-formyl-L-methionyl-[peptide] + H2O = N-terminal L-methionyl-[peptide] + formate</text>
        <dbReference type="Rhea" id="RHEA:24420"/>
        <dbReference type="Rhea" id="RHEA-COMP:10639"/>
        <dbReference type="Rhea" id="RHEA-COMP:10640"/>
        <dbReference type="ChEBI" id="CHEBI:15377"/>
        <dbReference type="ChEBI" id="CHEBI:15740"/>
        <dbReference type="ChEBI" id="CHEBI:49298"/>
        <dbReference type="ChEBI" id="CHEBI:64731"/>
        <dbReference type="EC" id="3.5.1.88"/>
    </reaction>
</comment>
<dbReference type="GO" id="GO:0042586">
    <property type="term" value="F:peptide deformylase activity"/>
    <property type="evidence" value="ECO:0007669"/>
    <property type="project" value="UniProtKB-UniRule"/>
</dbReference>
<dbReference type="SUPFAM" id="SSF56420">
    <property type="entry name" value="Peptide deformylase"/>
    <property type="match status" value="1"/>
</dbReference>
<keyword evidence="2" id="KW-0479">Metal-binding</keyword>
<dbReference type="STRING" id="1277257.G293_01170"/>
<gene>
    <name evidence="2" type="primary">def</name>
    <name evidence="3" type="ORF">G293_01170</name>
</gene>
<dbReference type="PIRSF" id="PIRSF004749">
    <property type="entry name" value="Pep_def"/>
    <property type="match status" value="1"/>
</dbReference>
<dbReference type="PRINTS" id="PR01576">
    <property type="entry name" value="PDEFORMYLASE"/>
</dbReference>
<evidence type="ECO:0000256" key="1">
    <source>
        <dbReference type="ARBA" id="ARBA00010759"/>
    </source>
</evidence>